<dbReference type="InterPro" id="IPR037883">
    <property type="entry name" value="Knr4/Smi1-like_sf"/>
</dbReference>
<dbReference type="RefSeq" id="WP_185381684.1">
    <property type="nucleotide sequence ID" value="NZ_JAASTW010000031.1"/>
</dbReference>
<name>A0A7X0X9R2_9LIST</name>
<sequence>MLAVLIQQLEKDLQEFYQLDINKNTDDRDIQYFKEWVLKLFGEKAPVKEYTNFIANVNGVNYNGLYLYGIKPTDYRLDIMYNNEAWHEIEIQRKYLFFGHDDLSWYVWNKESEEFQLIDKPGGEIIEVYKNLDDLMEEALSTALS</sequence>
<dbReference type="Proteomes" id="UP000561617">
    <property type="component" value="Unassembled WGS sequence"/>
</dbReference>
<proteinExistence type="predicted"/>
<protein>
    <recommendedName>
        <fullName evidence="3">SMI1/KNR4 family protein</fullName>
    </recommendedName>
</protein>
<evidence type="ECO:0000313" key="1">
    <source>
        <dbReference type="EMBL" id="MBC1490182.1"/>
    </source>
</evidence>
<dbReference type="Gene3D" id="3.40.1580.10">
    <property type="entry name" value="SMI1/KNR4-like"/>
    <property type="match status" value="1"/>
</dbReference>
<dbReference type="EMBL" id="JAASTW010000031">
    <property type="protein sequence ID" value="MBC1490182.1"/>
    <property type="molecule type" value="Genomic_DNA"/>
</dbReference>
<organism evidence="1 2">
    <name type="scientific">Listeria immobilis</name>
    <dbReference type="NCBI Taxonomy" id="2713502"/>
    <lineage>
        <taxon>Bacteria</taxon>
        <taxon>Bacillati</taxon>
        <taxon>Bacillota</taxon>
        <taxon>Bacilli</taxon>
        <taxon>Bacillales</taxon>
        <taxon>Listeriaceae</taxon>
        <taxon>Listeria</taxon>
    </lineage>
</organism>
<evidence type="ECO:0008006" key="3">
    <source>
        <dbReference type="Google" id="ProtNLM"/>
    </source>
</evidence>
<reference evidence="1 2" key="1">
    <citation type="submission" date="2020-03" db="EMBL/GenBank/DDBJ databases">
        <title>Soil Listeria distribution.</title>
        <authorList>
            <person name="Liao J."/>
            <person name="Wiedmann M."/>
        </authorList>
    </citation>
    <scope>NUCLEOTIDE SEQUENCE [LARGE SCALE GENOMIC DNA]</scope>
    <source>
        <strain evidence="1 2">FSL L7-1554</strain>
    </source>
</reference>
<accession>A0A7X0X9R2</accession>
<evidence type="ECO:0000313" key="2">
    <source>
        <dbReference type="Proteomes" id="UP000561617"/>
    </source>
</evidence>
<comment type="caution">
    <text evidence="1">The sequence shown here is derived from an EMBL/GenBank/DDBJ whole genome shotgun (WGS) entry which is preliminary data.</text>
</comment>
<dbReference type="AlphaFoldDB" id="A0A7X0X9R2"/>
<gene>
    <name evidence="1" type="ORF">HCJ38_14420</name>
</gene>
<dbReference type="NCBIfam" id="NF038335">
    <property type="entry name" value="YPO0640_fam"/>
    <property type="match status" value="1"/>
</dbReference>
<dbReference type="SUPFAM" id="SSF160631">
    <property type="entry name" value="SMI1/KNR4-like"/>
    <property type="match status" value="1"/>
</dbReference>